<protein>
    <submittedName>
        <fullName evidence="1">Uncharacterized protein</fullName>
    </submittedName>
</protein>
<dbReference type="Proteomes" id="UP001352852">
    <property type="component" value="Unassembled WGS sequence"/>
</dbReference>
<organism evidence="1 2">
    <name type="scientific">Characodon lateralis</name>
    <dbReference type="NCBI Taxonomy" id="208331"/>
    <lineage>
        <taxon>Eukaryota</taxon>
        <taxon>Metazoa</taxon>
        <taxon>Chordata</taxon>
        <taxon>Craniata</taxon>
        <taxon>Vertebrata</taxon>
        <taxon>Euteleostomi</taxon>
        <taxon>Actinopterygii</taxon>
        <taxon>Neopterygii</taxon>
        <taxon>Teleostei</taxon>
        <taxon>Neoteleostei</taxon>
        <taxon>Acanthomorphata</taxon>
        <taxon>Ovalentaria</taxon>
        <taxon>Atherinomorphae</taxon>
        <taxon>Cyprinodontiformes</taxon>
        <taxon>Goodeidae</taxon>
        <taxon>Characodon</taxon>
    </lineage>
</organism>
<gene>
    <name evidence="1" type="ORF">CHARACLAT_026589</name>
</gene>
<name>A0ABU7E413_9TELE</name>
<accession>A0ABU7E413</accession>
<evidence type="ECO:0000313" key="2">
    <source>
        <dbReference type="Proteomes" id="UP001352852"/>
    </source>
</evidence>
<evidence type="ECO:0000313" key="1">
    <source>
        <dbReference type="EMBL" id="MED6281902.1"/>
    </source>
</evidence>
<sequence>MAQEAQRTAQDTLEGLCLSAGLGTPWAPPIGAGGGVWGEGSLGVSTKSGAPATQFWIKWETMSMTAPLTKETTVAGGHHQADIASNCKTTVPPLTAGECSADSRKLSVRGLFSEEEL</sequence>
<dbReference type="EMBL" id="JAHUTJ010044219">
    <property type="protein sequence ID" value="MED6281902.1"/>
    <property type="molecule type" value="Genomic_DNA"/>
</dbReference>
<proteinExistence type="predicted"/>
<comment type="caution">
    <text evidence="1">The sequence shown here is derived from an EMBL/GenBank/DDBJ whole genome shotgun (WGS) entry which is preliminary data.</text>
</comment>
<keyword evidence="2" id="KW-1185">Reference proteome</keyword>
<reference evidence="1 2" key="1">
    <citation type="submission" date="2021-06" db="EMBL/GenBank/DDBJ databases">
        <authorList>
            <person name="Palmer J.M."/>
        </authorList>
    </citation>
    <scope>NUCLEOTIDE SEQUENCE [LARGE SCALE GENOMIC DNA]</scope>
    <source>
        <strain evidence="1 2">CL_MEX2019</strain>
        <tissue evidence="1">Muscle</tissue>
    </source>
</reference>